<evidence type="ECO:0000256" key="2">
    <source>
        <dbReference type="SAM" id="Phobius"/>
    </source>
</evidence>
<proteinExistence type="predicted"/>
<gene>
    <name evidence="3" type="ORF">g.48781</name>
</gene>
<protein>
    <recommendedName>
        <fullName evidence="4">Nematode cuticle collagen N-terminal domain-containing protein</fullName>
    </recommendedName>
</protein>
<dbReference type="AlphaFoldDB" id="A0A1B6GVU6"/>
<evidence type="ECO:0008006" key="4">
    <source>
        <dbReference type="Google" id="ProtNLM"/>
    </source>
</evidence>
<organism evidence="3">
    <name type="scientific">Cuerna arida</name>
    <dbReference type="NCBI Taxonomy" id="1464854"/>
    <lineage>
        <taxon>Eukaryota</taxon>
        <taxon>Metazoa</taxon>
        <taxon>Ecdysozoa</taxon>
        <taxon>Arthropoda</taxon>
        <taxon>Hexapoda</taxon>
        <taxon>Insecta</taxon>
        <taxon>Pterygota</taxon>
        <taxon>Neoptera</taxon>
        <taxon>Paraneoptera</taxon>
        <taxon>Hemiptera</taxon>
        <taxon>Auchenorrhyncha</taxon>
        <taxon>Membracoidea</taxon>
        <taxon>Cicadellidae</taxon>
        <taxon>Cicadellinae</taxon>
        <taxon>Proconiini</taxon>
        <taxon>Cuerna</taxon>
    </lineage>
</organism>
<name>A0A1B6GVU6_9HEMI</name>
<dbReference type="EMBL" id="GECZ01003208">
    <property type="protein sequence ID" value="JAS66561.1"/>
    <property type="molecule type" value="Transcribed_RNA"/>
</dbReference>
<accession>A0A1B6GVU6</accession>
<evidence type="ECO:0000256" key="1">
    <source>
        <dbReference type="SAM" id="MobiDB-lite"/>
    </source>
</evidence>
<feature type="non-terminal residue" evidence="3">
    <location>
        <position position="109"/>
    </location>
</feature>
<feature type="compositionally biased region" description="Pro residues" evidence="1">
    <location>
        <begin position="98"/>
        <end position="109"/>
    </location>
</feature>
<keyword evidence="2" id="KW-0472">Membrane</keyword>
<feature type="region of interest" description="Disordered" evidence="1">
    <location>
        <begin position="88"/>
        <end position="109"/>
    </location>
</feature>
<keyword evidence="2" id="KW-1133">Transmembrane helix</keyword>
<sequence length="109" mass="12263">MQKSDDKSVEPKGFRSVYAIVVLCLATTCSLSLYMSFRTSFREYQLEQRLTLLEKQVVTLSKMHYRPFQTIRRTGLHNRFIRDTSAASPQNCLCPAGPVGPPGPPGKRG</sequence>
<evidence type="ECO:0000313" key="3">
    <source>
        <dbReference type="EMBL" id="JAS66561.1"/>
    </source>
</evidence>
<keyword evidence="2" id="KW-0812">Transmembrane</keyword>
<reference evidence="3" key="1">
    <citation type="submission" date="2015-11" db="EMBL/GenBank/DDBJ databases">
        <title>De novo transcriptome assembly of four potential Pierce s Disease insect vectors from Arizona vineyards.</title>
        <authorList>
            <person name="Tassone E.E."/>
        </authorList>
    </citation>
    <scope>NUCLEOTIDE SEQUENCE</scope>
</reference>
<feature type="transmembrane region" description="Helical" evidence="2">
    <location>
        <begin position="16"/>
        <end position="37"/>
    </location>
</feature>